<keyword evidence="8 11" id="KW-0472">Membrane</keyword>
<keyword evidence="4 12" id="KW-0808">Transferase</keyword>
<comment type="similarity">
    <text evidence="2">Belongs to the CDP-alcohol phosphatidyltransferase class-I family.</text>
</comment>
<dbReference type="GO" id="GO:0008444">
    <property type="term" value="F:CDP-diacylglycerol-glycerol-3-phosphate 3-phosphatidyltransferase activity"/>
    <property type="evidence" value="ECO:0007669"/>
    <property type="project" value="UniProtKB-EC"/>
</dbReference>
<dbReference type="InterPro" id="IPR000462">
    <property type="entry name" value="CDP-OH_P_trans"/>
</dbReference>
<evidence type="ECO:0000256" key="3">
    <source>
        <dbReference type="ARBA" id="ARBA00022516"/>
    </source>
</evidence>
<dbReference type="InterPro" id="IPR048254">
    <property type="entry name" value="CDP_ALCOHOL_P_TRANSF_CS"/>
</dbReference>
<organism evidence="12">
    <name type="scientific">hydrothermal vent metagenome</name>
    <dbReference type="NCBI Taxonomy" id="652676"/>
    <lineage>
        <taxon>unclassified sequences</taxon>
        <taxon>metagenomes</taxon>
        <taxon>ecological metagenomes</taxon>
    </lineage>
</organism>
<comment type="subcellular location">
    <subcellularLocation>
        <location evidence="1">Membrane</location>
        <topology evidence="1">Multi-pass membrane protein</topology>
    </subcellularLocation>
</comment>
<dbReference type="AlphaFoldDB" id="A0A1W1EAA6"/>
<dbReference type="PANTHER" id="PTHR14269">
    <property type="entry name" value="CDP-DIACYLGLYCEROL--GLYCEROL-3-PHOSPHATE 3-PHOSPHATIDYLTRANSFERASE-RELATED"/>
    <property type="match status" value="1"/>
</dbReference>
<dbReference type="Gene3D" id="1.20.120.1760">
    <property type="match status" value="1"/>
</dbReference>
<dbReference type="EC" id="2.7.8.5" evidence="12"/>
<evidence type="ECO:0000256" key="6">
    <source>
        <dbReference type="ARBA" id="ARBA00022989"/>
    </source>
</evidence>
<dbReference type="InterPro" id="IPR004570">
    <property type="entry name" value="Phosphatidylglycerol_P_synth"/>
</dbReference>
<dbReference type="InterPro" id="IPR050324">
    <property type="entry name" value="CDP-alcohol_PTase-I"/>
</dbReference>
<evidence type="ECO:0000256" key="4">
    <source>
        <dbReference type="ARBA" id="ARBA00022679"/>
    </source>
</evidence>
<dbReference type="InterPro" id="IPR043130">
    <property type="entry name" value="CDP-OH_PTrfase_TM_dom"/>
</dbReference>
<name>A0A1W1EAA6_9ZZZZ</name>
<evidence type="ECO:0000256" key="9">
    <source>
        <dbReference type="ARBA" id="ARBA00023209"/>
    </source>
</evidence>
<protein>
    <submittedName>
        <fullName evidence="12">CDP-diacylglycerol--glycerol-3-phosphate 3-phosphatidyltransferase</fullName>
        <ecNumber evidence="12">2.7.8.5</ecNumber>
    </submittedName>
</protein>
<evidence type="ECO:0000256" key="8">
    <source>
        <dbReference type="ARBA" id="ARBA00023136"/>
    </source>
</evidence>
<proteinExistence type="inferred from homology"/>
<keyword evidence="3" id="KW-0444">Lipid biosynthesis</keyword>
<dbReference type="GO" id="GO:0016020">
    <property type="term" value="C:membrane"/>
    <property type="evidence" value="ECO:0007669"/>
    <property type="project" value="UniProtKB-SubCell"/>
</dbReference>
<feature type="transmembrane region" description="Helical" evidence="11">
    <location>
        <begin position="12"/>
        <end position="31"/>
    </location>
</feature>
<keyword evidence="6 11" id="KW-1133">Transmembrane helix</keyword>
<evidence type="ECO:0000256" key="2">
    <source>
        <dbReference type="ARBA" id="ARBA00010441"/>
    </source>
</evidence>
<evidence type="ECO:0000256" key="10">
    <source>
        <dbReference type="ARBA" id="ARBA00023264"/>
    </source>
</evidence>
<feature type="transmembrane region" description="Helical" evidence="11">
    <location>
        <begin position="159"/>
        <end position="176"/>
    </location>
</feature>
<evidence type="ECO:0000256" key="11">
    <source>
        <dbReference type="SAM" id="Phobius"/>
    </source>
</evidence>
<keyword evidence="5 11" id="KW-0812">Transmembrane</keyword>
<dbReference type="PROSITE" id="PS00379">
    <property type="entry name" value="CDP_ALCOHOL_P_TRANSF"/>
    <property type="match status" value="1"/>
</dbReference>
<gene>
    <name evidence="12" type="ORF">MNB_SV-4-446</name>
</gene>
<keyword evidence="7" id="KW-0443">Lipid metabolism</keyword>
<dbReference type="EMBL" id="FPIB01000026">
    <property type="protein sequence ID" value="SFV90892.1"/>
    <property type="molecule type" value="Genomic_DNA"/>
</dbReference>
<feature type="transmembrane region" description="Helical" evidence="11">
    <location>
        <begin position="43"/>
        <end position="66"/>
    </location>
</feature>
<evidence type="ECO:0000256" key="1">
    <source>
        <dbReference type="ARBA" id="ARBA00004141"/>
    </source>
</evidence>
<keyword evidence="10" id="KW-1208">Phospholipid metabolism</keyword>
<feature type="transmembrane region" description="Helical" evidence="11">
    <location>
        <begin position="86"/>
        <end position="111"/>
    </location>
</feature>
<evidence type="ECO:0000313" key="12">
    <source>
        <dbReference type="EMBL" id="SFV90892.1"/>
    </source>
</evidence>
<dbReference type="Pfam" id="PF01066">
    <property type="entry name" value="CDP-OH_P_transf"/>
    <property type="match status" value="1"/>
</dbReference>
<evidence type="ECO:0000256" key="7">
    <source>
        <dbReference type="ARBA" id="ARBA00023098"/>
    </source>
</evidence>
<reference evidence="12" key="1">
    <citation type="submission" date="2016-10" db="EMBL/GenBank/DDBJ databases">
        <authorList>
            <person name="de Groot N.N."/>
        </authorList>
    </citation>
    <scope>NUCLEOTIDE SEQUENCE</scope>
</reference>
<dbReference type="PIRSF" id="PIRSF000847">
    <property type="entry name" value="Phos_ph_gly_syn"/>
    <property type="match status" value="1"/>
</dbReference>
<sequence length="188" mass="21092">MATSKMFNIPNILAFIRLLLAPLMFLFLVNQDASFFQGIHPSWLNYFAAFIFVLASATDFFDGYIARTFNQVTVLGAILDPLADKMLTLAGFLGLMMQGMASPWAIFLILTRELFITGLRVSAVSQGMNISASWMGKVKTVVQMIAIGFLLMHWSGGTLLLWIAVALTLYSGYEYIQDFFQKMTQRDN</sequence>
<dbReference type="PANTHER" id="PTHR14269:SF62">
    <property type="entry name" value="CDP-DIACYLGLYCEROL--GLYCEROL-3-PHOSPHATE 3-PHOSPHATIDYLTRANSFERASE 1, CHLOROPLASTIC"/>
    <property type="match status" value="1"/>
</dbReference>
<keyword evidence="9" id="KW-0594">Phospholipid biosynthesis</keyword>
<dbReference type="GO" id="GO:0046474">
    <property type="term" value="P:glycerophospholipid biosynthetic process"/>
    <property type="evidence" value="ECO:0007669"/>
    <property type="project" value="TreeGrafter"/>
</dbReference>
<evidence type="ECO:0000256" key="5">
    <source>
        <dbReference type="ARBA" id="ARBA00022692"/>
    </source>
</evidence>
<dbReference type="NCBIfam" id="TIGR00560">
    <property type="entry name" value="pgsA"/>
    <property type="match status" value="1"/>
</dbReference>
<accession>A0A1W1EAA6</accession>